<dbReference type="AlphaFoldDB" id="A0A8S9QY82"/>
<organism evidence="1 2">
    <name type="scientific">Brassica cretica</name>
    <name type="common">Mustard</name>
    <dbReference type="NCBI Taxonomy" id="69181"/>
    <lineage>
        <taxon>Eukaryota</taxon>
        <taxon>Viridiplantae</taxon>
        <taxon>Streptophyta</taxon>
        <taxon>Embryophyta</taxon>
        <taxon>Tracheophyta</taxon>
        <taxon>Spermatophyta</taxon>
        <taxon>Magnoliopsida</taxon>
        <taxon>eudicotyledons</taxon>
        <taxon>Gunneridae</taxon>
        <taxon>Pentapetalae</taxon>
        <taxon>rosids</taxon>
        <taxon>malvids</taxon>
        <taxon>Brassicales</taxon>
        <taxon>Brassicaceae</taxon>
        <taxon>Brassiceae</taxon>
        <taxon>Brassica</taxon>
    </lineage>
</organism>
<name>A0A8S9QY82_BRACR</name>
<evidence type="ECO:0000313" key="1">
    <source>
        <dbReference type="EMBL" id="KAF3553691.1"/>
    </source>
</evidence>
<accession>A0A8S9QY82</accession>
<dbReference type="Proteomes" id="UP000712600">
    <property type="component" value="Unassembled WGS sequence"/>
</dbReference>
<protein>
    <submittedName>
        <fullName evidence="1">Uncharacterized protein</fullName>
    </submittedName>
</protein>
<gene>
    <name evidence="1" type="ORF">F2Q69_00012288</name>
</gene>
<comment type="caution">
    <text evidence="1">The sequence shown here is derived from an EMBL/GenBank/DDBJ whole genome shotgun (WGS) entry which is preliminary data.</text>
</comment>
<reference evidence="1" key="1">
    <citation type="submission" date="2019-12" db="EMBL/GenBank/DDBJ databases">
        <title>Genome sequencing and annotation of Brassica cretica.</title>
        <authorList>
            <person name="Studholme D.J."/>
            <person name="Sarris P."/>
        </authorList>
    </citation>
    <scope>NUCLEOTIDE SEQUENCE</scope>
    <source>
        <strain evidence="1">PFS-109/04</strain>
        <tissue evidence="1">Leaf</tissue>
    </source>
</reference>
<proteinExistence type="predicted"/>
<sequence length="165" mass="18986">MANSKILLSDLKSDKCSYRVQVRLLLFWEARYVRRSGELMSIHMLLPGSKATIMPATVNASHFSRFMVRVQLSPSSPRRLRNDFCNLMCTCKESSEDIESFVWLWEGGELLDIILSRGGKYKEEDANFVMIQILLWEGGELLDIILSRGGKYKEEDANFVMIQIL</sequence>
<dbReference type="EMBL" id="QGKX02000996">
    <property type="protein sequence ID" value="KAF3553691.1"/>
    <property type="molecule type" value="Genomic_DNA"/>
</dbReference>
<evidence type="ECO:0000313" key="2">
    <source>
        <dbReference type="Proteomes" id="UP000712600"/>
    </source>
</evidence>